<evidence type="ECO:0000259" key="2">
    <source>
        <dbReference type="Pfam" id="PF13240"/>
    </source>
</evidence>
<protein>
    <recommendedName>
        <fullName evidence="2">Zinc-ribbon domain-containing protein</fullName>
    </recommendedName>
</protein>
<reference evidence="3 4" key="1">
    <citation type="submission" date="2015-09" db="EMBL/GenBank/DDBJ databases">
        <title>Bacillus cereus food isolates.</title>
        <authorList>
            <person name="Boekhorst J."/>
        </authorList>
    </citation>
    <scope>NUCLEOTIDE SEQUENCE [LARGE SCALE GENOMIC DNA]</scope>
    <source>
        <strain evidence="3 4">B4082</strain>
    </source>
</reference>
<dbReference type="Proteomes" id="UP000076501">
    <property type="component" value="Unassembled WGS sequence"/>
</dbReference>
<keyword evidence="1" id="KW-1133">Transmembrane helix</keyword>
<keyword evidence="1" id="KW-0812">Transmembrane</keyword>
<comment type="caution">
    <text evidence="3">The sequence shown here is derived from an EMBL/GenBank/DDBJ whole genome shotgun (WGS) entry which is preliminary data.</text>
</comment>
<gene>
    <name evidence="3" type="ORF">B4082_3724</name>
</gene>
<organism evidence="3 4">
    <name type="scientific">Bacillus cereus</name>
    <dbReference type="NCBI Taxonomy" id="1396"/>
    <lineage>
        <taxon>Bacteria</taxon>
        <taxon>Bacillati</taxon>
        <taxon>Bacillota</taxon>
        <taxon>Bacilli</taxon>
        <taxon>Bacillales</taxon>
        <taxon>Bacillaceae</taxon>
        <taxon>Bacillus</taxon>
        <taxon>Bacillus cereus group</taxon>
    </lineage>
</organism>
<evidence type="ECO:0000256" key="1">
    <source>
        <dbReference type="SAM" id="Phobius"/>
    </source>
</evidence>
<feature type="transmembrane region" description="Helical" evidence="1">
    <location>
        <begin position="44"/>
        <end position="72"/>
    </location>
</feature>
<dbReference type="PATRIC" id="fig|1396.539.peg.3780"/>
<dbReference type="InterPro" id="IPR026870">
    <property type="entry name" value="Zinc_ribbon_dom"/>
</dbReference>
<feature type="domain" description="Zinc-ribbon" evidence="2">
    <location>
        <begin position="3"/>
        <end position="24"/>
    </location>
</feature>
<feature type="transmembrane region" description="Helical" evidence="1">
    <location>
        <begin position="84"/>
        <end position="104"/>
    </location>
</feature>
<dbReference type="EMBL" id="LJKA01000057">
    <property type="protein sequence ID" value="KZD31379.1"/>
    <property type="molecule type" value="Genomic_DNA"/>
</dbReference>
<proteinExistence type="predicted"/>
<name>A0A161R199_BACCE</name>
<evidence type="ECO:0000313" key="3">
    <source>
        <dbReference type="EMBL" id="KZD31379.1"/>
    </source>
</evidence>
<dbReference type="RefSeq" id="WP_063223648.1">
    <property type="nucleotide sequence ID" value="NZ_JAEHBS010000010.1"/>
</dbReference>
<dbReference type="AlphaFoldDB" id="A0A161R199"/>
<dbReference type="Pfam" id="PF13240">
    <property type="entry name" value="Zn_Ribbon_1"/>
    <property type="match status" value="1"/>
</dbReference>
<evidence type="ECO:0000313" key="4">
    <source>
        <dbReference type="Proteomes" id="UP000076501"/>
    </source>
</evidence>
<accession>A0A161R199</accession>
<keyword evidence="1" id="KW-0472">Membrane</keyword>
<sequence length="105" mass="11456">MRYCTKCGNETNEENKFCGQCGESLNYEKVIASHPNSDIEVFSLVGFITGLISWFINLWGLVGTVAIVFSILGLNKKVTGTSKVFAIVGIVSGIINVLYAFMLIV</sequence>